<proteinExistence type="predicted"/>
<dbReference type="EMBL" id="JAGISH010000004">
    <property type="protein sequence ID" value="MBP0482578.1"/>
    <property type="molecule type" value="Genomic_DNA"/>
</dbReference>
<name>A0A940MN32_9RHOB</name>
<dbReference type="InterPro" id="IPR018961">
    <property type="entry name" value="DnaJ_homolog_subfam-C_membr-28"/>
</dbReference>
<dbReference type="RefSeq" id="WP_209360724.1">
    <property type="nucleotide sequence ID" value="NZ_JAGISH010000004.1"/>
</dbReference>
<keyword evidence="4" id="KW-1185">Reference proteome</keyword>
<evidence type="ECO:0000313" key="3">
    <source>
        <dbReference type="EMBL" id="MBP0482578.1"/>
    </source>
</evidence>
<accession>A0A940MN32</accession>
<comment type="caution">
    <text evidence="3">The sequence shown here is derived from an EMBL/GenBank/DDBJ whole genome shotgun (WGS) entry which is preliminary data.</text>
</comment>
<sequence length="99" mass="11015">MDHPLIDLINAKIRAAEAEGAFDDLPGAGKPLPTCDDPENAVLTRILKDNGAVPEAVSLSRNLARLRAELLETADRTRRRTLLQDMAMLETRLEIARRR</sequence>
<feature type="coiled-coil region" evidence="1">
    <location>
        <begin position="56"/>
        <end position="99"/>
    </location>
</feature>
<evidence type="ECO:0000256" key="1">
    <source>
        <dbReference type="SAM" id="Coils"/>
    </source>
</evidence>
<organism evidence="3 4">
    <name type="scientific">Sagittula salina</name>
    <dbReference type="NCBI Taxonomy" id="2820268"/>
    <lineage>
        <taxon>Bacteria</taxon>
        <taxon>Pseudomonadati</taxon>
        <taxon>Pseudomonadota</taxon>
        <taxon>Alphaproteobacteria</taxon>
        <taxon>Rhodobacterales</taxon>
        <taxon>Roseobacteraceae</taxon>
        <taxon>Sagittula</taxon>
    </lineage>
</organism>
<gene>
    <name evidence="3" type="ORF">J5474_08750</name>
</gene>
<reference evidence="3" key="1">
    <citation type="submission" date="2021-03" db="EMBL/GenBank/DDBJ databases">
        <title>Sagittula salina sp. nov. strain M10.9X isolated from the marine waste.</title>
        <authorList>
            <person name="Satari L."/>
            <person name="Molina-Menor E."/>
            <person name="Vidal-Verdu A."/>
            <person name="Pascual J."/>
            <person name="Pereto J."/>
            <person name="Porcar M."/>
        </authorList>
    </citation>
    <scope>NUCLEOTIDE SEQUENCE</scope>
    <source>
        <strain evidence="3">M10.9X</strain>
    </source>
</reference>
<dbReference type="AlphaFoldDB" id="A0A940MN32"/>
<dbReference type="Pfam" id="PF09350">
    <property type="entry name" value="DJC28_CD"/>
    <property type="match status" value="1"/>
</dbReference>
<protein>
    <submittedName>
        <fullName evidence="3">DUF1992 domain-containing protein</fullName>
    </submittedName>
</protein>
<feature type="domain" description="DnaJ homologue subfamily C member 28 conserved" evidence="2">
    <location>
        <begin position="8"/>
        <end position="70"/>
    </location>
</feature>
<evidence type="ECO:0000259" key="2">
    <source>
        <dbReference type="Pfam" id="PF09350"/>
    </source>
</evidence>
<dbReference type="Proteomes" id="UP000675940">
    <property type="component" value="Unassembled WGS sequence"/>
</dbReference>
<keyword evidence="1" id="KW-0175">Coiled coil</keyword>
<evidence type="ECO:0000313" key="4">
    <source>
        <dbReference type="Proteomes" id="UP000675940"/>
    </source>
</evidence>